<evidence type="ECO:0000313" key="11">
    <source>
        <dbReference type="EnsemblPlants" id="KEH37611"/>
    </source>
</evidence>
<dbReference type="PANTHER" id="PTHR36788:SF2">
    <property type="entry name" value="DEFENSIN-LIKE PROTEIN 183"/>
    <property type="match status" value="1"/>
</dbReference>
<dbReference type="EMBL" id="CM001218">
    <property type="protein sequence ID" value="KEH37611.1"/>
    <property type="molecule type" value="Genomic_DNA"/>
</dbReference>
<evidence type="ECO:0000256" key="1">
    <source>
        <dbReference type="ARBA" id="ARBA00004613"/>
    </source>
</evidence>
<dbReference type="AlphaFoldDB" id="A0A072V7J9"/>
<comment type="similarity">
    <text evidence="2 9">Belongs to the DEFL family.</text>
</comment>
<evidence type="ECO:0000256" key="4">
    <source>
        <dbReference type="ARBA" id="ARBA00022529"/>
    </source>
</evidence>
<reference evidence="10 12" key="1">
    <citation type="journal article" date="2011" name="Nature">
        <title>The Medicago genome provides insight into the evolution of rhizobial symbioses.</title>
        <authorList>
            <person name="Young N.D."/>
            <person name="Debelle F."/>
            <person name="Oldroyd G.E."/>
            <person name="Geurts R."/>
            <person name="Cannon S.B."/>
            <person name="Udvardi M.K."/>
            <person name="Benedito V.A."/>
            <person name="Mayer K.F."/>
            <person name="Gouzy J."/>
            <person name="Schoof H."/>
            <person name="Van de Peer Y."/>
            <person name="Proost S."/>
            <person name="Cook D.R."/>
            <person name="Meyers B.C."/>
            <person name="Spannagl M."/>
            <person name="Cheung F."/>
            <person name="De Mita S."/>
            <person name="Krishnakumar V."/>
            <person name="Gundlach H."/>
            <person name="Zhou S."/>
            <person name="Mudge J."/>
            <person name="Bharti A.K."/>
            <person name="Murray J.D."/>
            <person name="Naoumkina M.A."/>
            <person name="Rosen B."/>
            <person name="Silverstein K.A."/>
            <person name="Tang H."/>
            <person name="Rombauts S."/>
            <person name="Zhao P.X."/>
            <person name="Zhou P."/>
            <person name="Barbe V."/>
            <person name="Bardou P."/>
            <person name="Bechner M."/>
            <person name="Bellec A."/>
            <person name="Berger A."/>
            <person name="Berges H."/>
            <person name="Bidwell S."/>
            <person name="Bisseling T."/>
            <person name="Choisne N."/>
            <person name="Couloux A."/>
            <person name="Denny R."/>
            <person name="Deshpande S."/>
            <person name="Dai X."/>
            <person name="Doyle J.J."/>
            <person name="Dudez A.M."/>
            <person name="Farmer A.D."/>
            <person name="Fouteau S."/>
            <person name="Franken C."/>
            <person name="Gibelin C."/>
            <person name="Gish J."/>
            <person name="Goldstein S."/>
            <person name="Gonzalez A.J."/>
            <person name="Green P.J."/>
            <person name="Hallab A."/>
            <person name="Hartog M."/>
            <person name="Hua A."/>
            <person name="Humphray S.J."/>
            <person name="Jeong D.H."/>
            <person name="Jing Y."/>
            <person name="Jocker A."/>
            <person name="Kenton S.M."/>
            <person name="Kim D.J."/>
            <person name="Klee K."/>
            <person name="Lai H."/>
            <person name="Lang C."/>
            <person name="Lin S."/>
            <person name="Macmil S.L."/>
            <person name="Magdelenat G."/>
            <person name="Matthews L."/>
            <person name="McCorrison J."/>
            <person name="Monaghan E.L."/>
            <person name="Mun J.H."/>
            <person name="Najar F.Z."/>
            <person name="Nicholson C."/>
            <person name="Noirot C."/>
            <person name="O'Bleness M."/>
            <person name="Paule C.R."/>
            <person name="Poulain J."/>
            <person name="Prion F."/>
            <person name="Qin B."/>
            <person name="Qu C."/>
            <person name="Retzel E.F."/>
            <person name="Riddle C."/>
            <person name="Sallet E."/>
            <person name="Samain S."/>
            <person name="Samson N."/>
            <person name="Sanders I."/>
            <person name="Saurat O."/>
            <person name="Scarpelli C."/>
            <person name="Schiex T."/>
            <person name="Segurens B."/>
            <person name="Severin A.J."/>
            <person name="Sherrier D.J."/>
            <person name="Shi R."/>
            <person name="Sims S."/>
            <person name="Singer S.R."/>
            <person name="Sinharoy S."/>
            <person name="Sterck L."/>
            <person name="Viollet A."/>
            <person name="Wang B.B."/>
            <person name="Wang K."/>
            <person name="Wang M."/>
            <person name="Wang X."/>
            <person name="Warfsmann J."/>
            <person name="Weissenbach J."/>
            <person name="White D.D."/>
            <person name="White J.D."/>
            <person name="Wiley G.B."/>
            <person name="Wincker P."/>
            <person name="Xing Y."/>
            <person name="Yang L."/>
            <person name="Yao Z."/>
            <person name="Ying F."/>
            <person name="Zhai J."/>
            <person name="Zhou L."/>
            <person name="Zuber A."/>
            <person name="Denarie J."/>
            <person name="Dixon R.A."/>
            <person name="May G.D."/>
            <person name="Schwartz D.C."/>
            <person name="Rogers J."/>
            <person name="Quetier F."/>
            <person name="Town C.D."/>
            <person name="Roe B.A."/>
        </authorList>
    </citation>
    <scope>NUCLEOTIDE SEQUENCE [LARGE SCALE GENOMIC DNA]</scope>
    <source>
        <strain evidence="10">A17</strain>
        <strain evidence="11 12">cv. Jemalong A17</strain>
    </source>
</reference>
<name>A0A072V7J9_MEDTR</name>
<dbReference type="Proteomes" id="UP000002051">
    <property type="component" value="Chromosome 2"/>
</dbReference>
<evidence type="ECO:0000256" key="9">
    <source>
        <dbReference type="RuleBase" id="RU367109"/>
    </source>
</evidence>
<gene>
    <name evidence="10" type="ordered locus">MTR_2g043190</name>
</gene>
<evidence type="ECO:0000256" key="2">
    <source>
        <dbReference type="ARBA" id="ARBA00006722"/>
    </source>
</evidence>
<sequence>MANHFSNLFNILVILATIAAVQLTVEGGQCSEIYDNCSVGNCNDYCKVLYGLNGLGSYCDDFNMCTCLYKKESSTYNCNLGLGACIKGNCDSVCCSARCASKLKHSFGSCTNGNPDRCICHYVPE</sequence>
<evidence type="ECO:0000256" key="3">
    <source>
        <dbReference type="ARBA" id="ARBA00022525"/>
    </source>
</evidence>
<dbReference type="InterPro" id="IPR039641">
    <property type="entry name" value="LCR"/>
</dbReference>
<feature type="signal peptide" evidence="9">
    <location>
        <begin position="1"/>
        <end position="23"/>
    </location>
</feature>
<comment type="subcellular location">
    <subcellularLocation>
        <location evidence="1 9">Secreted</location>
    </subcellularLocation>
</comment>
<dbReference type="GO" id="GO:0005576">
    <property type="term" value="C:extracellular region"/>
    <property type="evidence" value="ECO:0007669"/>
    <property type="project" value="UniProtKB-SubCell"/>
</dbReference>
<keyword evidence="3 9" id="KW-0964">Secreted</keyword>
<evidence type="ECO:0000256" key="5">
    <source>
        <dbReference type="ARBA" id="ARBA00022577"/>
    </source>
</evidence>
<keyword evidence="4 9" id="KW-0929">Antimicrobial</keyword>
<dbReference type="GO" id="GO:0050832">
    <property type="term" value="P:defense response to fungus"/>
    <property type="evidence" value="ECO:0007669"/>
    <property type="project" value="UniProtKB-UniRule"/>
</dbReference>
<evidence type="ECO:0000256" key="6">
    <source>
        <dbReference type="ARBA" id="ARBA00022729"/>
    </source>
</evidence>
<keyword evidence="12" id="KW-1185">Reference proteome</keyword>
<keyword evidence="6 9" id="KW-0732">Signal</keyword>
<keyword evidence="7 9" id="KW-0611">Plant defense</keyword>
<evidence type="ECO:0000256" key="8">
    <source>
        <dbReference type="ARBA" id="ARBA00023157"/>
    </source>
</evidence>
<evidence type="ECO:0000313" key="10">
    <source>
        <dbReference type="EMBL" id="KEH37611.1"/>
    </source>
</evidence>
<keyword evidence="5 9" id="KW-0295">Fungicide</keyword>
<proteinExistence type="inferred from homology"/>
<evidence type="ECO:0000256" key="7">
    <source>
        <dbReference type="ARBA" id="ARBA00022821"/>
    </source>
</evidence>
<organism evidence="10 12">
    <name type="scientific">Medicago truncatula</name>
    <name type="common">Barrel medic</name>
    <name type="synonym">Medicago tribuloides</name>
    <dbReference type="NCBI Taxonomy" id="3880"/>
    <lineage>
        <taxon>Eukaryota</taxon>
        <taxon>Viridiplantae</taxon>
        <taxon>Streptophyta</taxon>
        <taxon>Embryophyta</taxon>
        <taxon>Tracheophyta</taxon>
        <taxon>Spermatophyta</taxon>
        <taxon>Magnoliopsida</taxon>
        <taxon>eudicotyledons</taxon>
        <taxon>Gunneridae</taxon>
        <taxon>Pentapetalae</taxon>
        <taxon>rosids</taxon>
        <taxon>fabids</taxon>
        <taxon>Fabales</taxon>
        <taxon>Fabaceae</taxon>
        <taxon>Papilionoideae</taxon>
        <taxon>50 kb inversion clade</taxon>
        <taxon>NPAAA clade</taxon>
        <taxon>Hologalegina</taxon>
        <taxon>IRL clade</taxon>
        <taxon>Trifolieae</taxon>
        <taxon>Medicago</taxon>
    </lineage>
</organism>
<keyword evidence="8" id="KW-1015">Disulfide bond</keyword>
<reference evidence="11" key="3">
    <citation type="submission" date="2015-04" db="UniProtKB">
        <authorList>
            <consortium name="EnsemblPlants"/>
        </authorList>
    </citation>
    <scope>IDENTIFICATION</scope>
    <source>
        <strain evidence="11">cv. Jemalong A17</strain>
    </source>
</reference>
<dbReference type="EnsemblPlants" id="KEH37611">
    <property type="protein sequence ID" value="KEH37611"/>
    <property type="gene ID" value="MTR_2g043190"/>
</dbReference>
<evidence type="ECO:0000313" key="12">
    <source>
        <dbReference type="Proteomes" id="UP000002051"/>
    </source>
</evidence>
<dbReference type="HOGENOM" id="CLU_158287_0_0_1"/>
<accession>A0A072V7J9</accession>
<feature type="chain" id="PRO_5014500332" description="Defensin-like protein" evidence="9">
    <location>
        <begin position="24"/>
        <end position="125"/>
    </location>
</feature>
<dbReference type="PANTHER" id="PTHR36788">
    <property type="entry name" value="DEFENSIN-LIKE PROTEIN 183"/>
    <property type="match status" value="1"/>
</dbReference>
<dbReference type="GO" id="GO:0031640">
    <property type="term" value="P:killing of cells of another organism"/>
    <property type="evidence" value="ECO:0007669"/>
    <property type="project" value="UniProtKB-UniRule"/>
</dbReference>
<protein>
    <recommendedName>
        <fullName evidence="9">Defensin-like protein</fullName>
    </recommendedName>
</protein>
<reference evidence="10 12" key="2">
    <citation type="journal article" date="2014" name="BMC Genomics">
        <title>An improved genome release (version Mt4.0) for the model legume Medicago truncatula.</title>
        <authorList>
            <person name="Tang H."/>
            <person name="Krishnakumar V."/>
            <person name="Bidwell S."/>
            <person name="Rosen B."/>
            <person name="Chan A."/>
            <person name="Zhou S."/>
            <person name="Gentzbittel L."/>
            <person name="Childs K.L."/>
            <person name="Yandell M."/>
            <person name="Gundlach H."/>
            <person name="Mayer K.F."/>
            <person name="Schwartz D.C."/>
            <person name="Town C.D."/>
        </authorList>
    </citation>
    <scope>GENOME REANNOTATION</scope>
    <source>
        <strain evidence="10">A17</strain>
        <strain evidence="11 12">cv. Jemalong A17</strain>
    </source>
</reference>